<gene>
    <name evidence="2" type="ORF">DEA37_0002837</name>
</gene>
<feature type="transmembrane region" description="Helical" evidence="1">
    <location>
        <begin position="52"/>
        <end position="72"/>
    </location>
</feature>
<keyword evidence="1" id="KW-0812">Transmembrane</keyword>
<evidence type="ECO:0000313" key="3">
    <source>
        <dbReference type="Proteomes" id="UP000324629"/>
    </source>
</evidence>
<name>A0A5J4NQL3_9TREM</name>
<dbReference type="AlphaFoldDB" id="A0A5J4NQL3"/>
<organism evidence="2 3">
    <name type="scientific">Paragonimus westermani</name>
    <dbReference type="NCBI Taxonomy" id="34504"/>
    <lineage>
        <taxon>Eukaryota</taxon>
        <taxon>Metazoa</taxon>
        <taxon>Spiralia</taxon>
        <taxon>Lophotrochozoa</taxon>
        <taxon>Platyhelminthes</taxon>
        <taxon>Trematoda</taxon>
        <taxon>Digenea</taxon>
        <taxon>Plagiorchiida</taxon>
        <taxon>Troglotremata</taxon>
        <taxon>Troglotrematidae</taxon>
        <taxon>Paragonimus</taxon>
    </lineage>
</organism>
<sequence length="103" mass="12269">MTTHFGFDPNKCVVHTNCTKINWTFVRFSTKFVWTMLLYWRSAGLLRMTYKHMFKAEVLFLLCVCLDLLNYVKTSRKRLMSSHFSQFLNDSLYITSFCVALFL</sequence>
<feature type="transmembrane region" description="Helical" evidence="1">
    <location>
        <begin position="21"/>
        <end position="40"/>
    </location>
</feature>
<evidence type="ECO:0000313" key="2">
    <source>
        <dbReference type="EMBL" id="KAA3677358.1"/>
    </source>
</evidence>
<proteinExistence type="predicted"/>
<dbReference type="EMBL" id="QNGE01001544">
    <property type="protein sequence ID" value="KAA3677358.1"/>
    <property type="molecule type" value="Genomic_DNA"/>
</dbReference>
<keyword evidence="1" id="KW-0472">Membrane</keyword>
<keyword evidence="1" id="KW-1133">Transmembrane helix</keyword>
<reference evidence="2 3" key="1">
    <citation type="journal article" date="2019" name="Gigascience">
        <title>Whole-genome sequence of the oriental lung fluke Paragonimus westermani.</title>
        <authorList>
            <person name="Oey H."/>
            <person name="Zakrzewski M."/>
            <person name="Narain K."/>
            <person name="Devi K.R."/>
            <person name="Agatsuma T."/>
            <person name="Nawaratna S."/>
            <person name="Gobert G.N."/>
            <person name="Jones M.K."/>
            <person name="Ragan M.A."/>
            <person name="McManus D.P."/>
            <person name="Krause L."/>
        </authorList>
    </citation>
    <scope>NUCLEOTIDE SEQUENCE [LARGE SCALE GENOMIC DNA]</scope>
    <source>
        <strain evidence="2 3">IND2009</strain>
    </source>
</reference>
<keyword evidence="3" id="KW-1185">Reference proteome</keyword>
<protein>
    <submittedName>
        <fullName evidence="2">Uncharacterized protein</fullName>
    </submittedName>
</protein>
<dbReference type="Proteomes" id="UP000324629">
    <property type="component" value="Unassembled WGS sequence"/>
</dbReference>
<accession>A0A5J4NQL3</accession>
<evidence type="ECO:0000256" key="1">
    <source>
        <dbReference type="SAM" id="Phobius"/>
    </source>
</evidence>
<comment type="caution">
    <text evidence="2">The sequence shown here is derived from an EMBL/GenBank/DDBJ whole genome shotgun (WGS) entry which is preliminary data.</text>
</comment>
<feature type="non-terminal residue" evidence="2">
    <location>
        <position position="103"/>
    </location>
</feature>